<dbReference type="InterPro" id="IPR041700">
    <property type="entry name" value="OMP_b-brl_3"/>
</dbReference>
<gene>
    <name evidence="5" type="ORF">ABEG20_19090</name>
</gene>
<dbReference type="RefSeq" id="WP_406824835.1">
    <property type="nucleotide sequence ID" value="NZ_CP157485.1"/>
</dbReference>
<keyword evidence="3" id="KW-0998">Cell outer membrane</keyword>
<evidence type="ECO:0000256" key="2">
    <source>
        <dbReference type="ARBA" id="ARBA00023136"/>
    </source>
</evidence>
<evidence type="ECO:0000256" key="3">
    <source>
        <dbReference type="ARBA" id="ARBA00023237"/>
    </source>
</evidence>
<name>A0AAU7K3X0_9SPHI</name>
<evidence type="ECO:0000259" key="4">
    <source>
        <dbReference type="Pfam" id="PF14905"/>
    </source>
</evidence>
<evidence type="ECO:0000256" key="1">
    <source>
        <dbReference type="ARBA" id="ARBA00004442"/>
    </source>
</evidence>
<dbReference type="Gene3D" id="2.170.130.10">
    <property type="entry name" value="TonB-dependent receptor, plug domain"/>
    <property type="match status" value="1"/>
</dbReference>
<dbReference type="Pfam" id="PF14905">
    <property type="entry name" value="OMP_b-brl_3"/>
    <property type="match status" value="1"/>
</dbReference>
<evidence type="ECO:0000313" key="5">
    <source>
        <dbReference type="EMBL" id="XBO47398.1"/>
    </source>
</evidence>
<dbReference type="PANTHER" id="PTHR40980">
    <property type="entry name" value="PLUG DOMAIN-CONTAINING PROTEIN"/>
    <property type="match status" value="1"/>
</dbReference>
<comment type="subcellular location">
    <subcellularLocation>
        <location evidence="1">Cell outer membrane</location>
    </subcellularLocation>
</comment>
<keyword evidence="5" id="KW-0675">Receptor</keyword>
<dbReference type="GO" id="GO:0009279">
    <property type="term" value="C:cell outer membrane"/>
    <property type="evidence" value="ECO:0007669"/>
    <property type="project" value="UniProtKB-SubCell"/>
</dbReference>
<sequence length="806" mass="90868">MSFSIISKSLPVILINLLIWLGHVSAQYNVIGEVLSDGHLPVAHLQVSIIKPSDSSIITSSSTTLDGKYKLGVKDTGNYVISVKSAFYQHLKLAIQVKKAITDVPPIYLIPVAVNLRGVNVSSNRPLYQREIDRIVVNLGNQQTLVSGSVLDVLEKLPGVKVNRETSSISLNGKEEVGIMQEGKIVNIPLSSFIQTLGTMEAGNIKQIELITTPPAKYEAGNAGGLINIIMNKRTTDGYNGAYTAALGYGDFDKEKLAMNLSIRQKRISFFGDISYNKDKSYRRFENYKTIATPESNYSTSTLSSRFPISKNYSARFGLDLYLNDKVTIGSSVYGLVNTWDQHVNSRGEIFLPPDSIINLSIFNAENSSKTMLTGNIDLSYQINKKSNLYLDVDYLYFFNKNPNLYENTYTYTNHQFLKDVFTSEKRTPVNIWAGKVDYSTQISASVQLETGYKSTFTSLDNQINISDMVERGNGIGLPLGERSNLNEVILAVYATSKWRINEKMSLHAGLRYENSVTKLTIPQQKQAVNRNLSKLFPSLFLSKTLSPSSTLILSYGRRINRPTYNDLAPFILFLDPTTLYNGNISLKPSLSNIYTLTYNFKKYSLSTEFIDTADPIFRFQPVLAENNKQVFMPINLKSNKIFSGLLSAPFKLADFWQMDNFIQGVLQSNQFLNEKRLSDSYYRIRSTQNFSLPKQYFIQVFASYQSSRLTGASRTSSSNKVDFAIDKKWPASNDRLQLSINNIFSDRYYVSSISDDAPGFYALTDYKYESRIIRLAYSHTFGNTKLKAQRKSNKAIDEIEERVIK</sequence>
<dbReference type="AlphaFoldDB" id="A0AAU7K3X0"/>
<organism evidence="5">
    <name type="scientific">Pedobacter sp. KACC 23697</name>
    <dbReference type="NCBI Taxonomy" id="3149230"/>
    <lineage>
        <taxon>Bacteria</taxon>
        <taxon>Pseudomonadati</taxon>
        <taxon>Bacteroidota</taxon>
        <taxon>Sphingobacteriia</taxon>
        <taxon>Sphingobacteriales</taxon>
        <taxon>Sphingobacteriaceae</taxon>
        <taxon>Pedobacter</taxon>
    </lineage>
</organism>
<keyword evidence="2" id="KW-0472">Membrane</keyword>
<proteinExistence type="predicted"/>
<dbReference type="SUPFAM" id="SSF56935">
    <property type="entry name" value="Porins"/>
    <property type="match status" value="1"/>
</dbReference>
<feature type="domain" description="Outer membrane protein beta-barrel" evidence="4">
    <location>
        <begin position="384"/>
        <end position="779"/>
    </location>
</feature>
<dbReference type="InterPro" id="IPR037066">
    <property type="entry name" value="Plug_dom_sf"/>
</dbReference>
<dbReference type="Gene3D" id="2.40.170.20">
    <property type="entry name" value="TonB-dependent receptor, beta-barrel domain"/>
    <property type="match status" value="1"/>
</dbReference>
<accession>A0AAU7K3X0</accession>
<dbReference type="InterPro" id="IPR036942">
    <property type="entry name" value="Beta-barrel_TonB_sf"/>
</dbReference>
<protein>
    <submittedName>
        <fullName evidence="5">TonB-dependent receptor</fullName>
    </submittedName>
</protein>
<dbReference type="EMBL" id="CP157485">
    <property type="protein sequence ID" value="XBO47398.1"/>
    <property type="molecule type" value="Genomic_DNA"/>
</dbReference>
<reference evidence="5" key="1">
    <citation type="submission" date="2024-05" db="EMBL/GenBank/DDBJ databases">
        <authorList>
            <person name="Kim S."/>
            <person name="Heo J."/>
            <person name="Choi H."/>
            <person name="Choi Y."/>
            <person name="Kwon S.-W."/>
            <person name="Kim Y."/>
        </authorList>
    </citation>
    <scope>NUCLEOTIDE SEQUENCE</scope>
    <source>
        <strain evidence="5">KACC 23697</strain>
    </source>
</reference>
<dbReference type="PANTHER" id="PTHR40980:SF4">
    <property type="entry name" value="TONB-DEPENDENT RECEPTOR-LIKE BETA-BARREL DOMAIN-CONTAINING PROTEIN"/>
    <property type="match status" value="1"/>
</dbReference>